<reference evidence="1" key="1">
    <citation type="submission" date="2016-07" db="EMBL/GenBank/DDBJ databases">
        <authorList>
            <person name="Kauffman K."/>
            <person name="Arevalo P."/>
            <person name="Polz M.F."/>
        </authorList>
    </citation>
    <scope>NUCLEOTIDE SEQUENCE</scope>
    <source>
        <strain evidence="1">10N.222.46.E12</strain>
    </source>
</reference>
<comment type="caution">
    <text evidence="1">The sequence shown here is derived from an EMBL/GenBank/DDBJ whole genome shotgun (WGS) entry which is preliminary data.</text>
</comment>
<gene>
    <name evidence="1" type="ORF">BCS90_09545</name>
</gene>
<dbReference type="RefSeq" id="WP_154724218.1">
    <property type="nucleotide sequence ID" value="NZ_CP170590.1"/>
</dbReference>
<dbReference type="EMBL" id="MDBS01000003">
    <property type="protein sequence ID" value="PMP32969.1"/>
    <property type="molecule type" value="Genomic_DNA"/>
</dbReference>
<dbReference type="AlphaFoldDB" id="A0A7Z1MMS4"/>
<protein>
    <submittedName>
        <fullName evidence="1">Uncharacterized protein</fullName>
    </submittedName>
</protein>
<reference evidence="1" key="2">
    <citation type="journal article" date="2018" name="Nature">
        <title>A major lineage of non-tailed dsDNA viruses as unrecognized killers of marine bacteria.</title>
        <authorList>
            <person name="Kauffman K.M."/>
            <person name="Hussain F.A."/>
            <person name="Yang J."/>
            <person name="Arevalo P."/>
            <person name="Brown J.M."/>
            <person name="Chang W.K."/>
            <person name="VanInsberghe D."/>
            <person name="Elsherbini J."/>
            <person name="Sharma R.S."/>
            <person name="Cutler M.B."/>
            <person name="Kelly L."/>
            <person name="Polz M.F."/>
        </authorList>
    </citation>
    <scope>NUCLEOTIDE SEQUENCE</scope>
    <source>
        <strain evidence="1">10N.222.46.E12</strain>
    </source>
</reference>
<evidence type="ECO:0000313" key="1">
    <source>
        <dbReference type="EMBL" id="PMP32969.1"/>
    </source>
</evidence>
<accession>A0A7Z1MMS4</accession>
<organism evidence="1">
    <name type="scientific">Vibrio cyclitrophicus</name>
    <dbReference type="NCBI Taxonomy" id="47951"/>
    <lineage>
        <taxon>Bacteria</taxon>
        <taxon>Pseudomonadati</taxon>
        <taxon>Pseudomonadota</taxon>
        <taxon>Gammaproteobacteria</taxon>
        <taxon>Vibrionales</taxon>
        <taxon>Vibrionaceae</taxon>
        <taxon>Vibrio</taxon>
    </lineage>
</organism>
<sequence length="164" mass="19090">MRLTITTKDILTIFGFSRTTLWRNQKHNNFPNQFAKGLFSRKQVIQWAIDQGMIENELSFQPLINDYLPVEQNGKKPILEEGNNHMAITLRPTDEEQKLVDYAKDVTRQSTATKAMFDIVRDHQKVTAELQRYKKLEHEASSRARKAESTINQFQSSLTNLLNH</sequence>
<name>A0A7Z1MMS4_9VIBR</name>
<proteinExistence type="predicted"/>